<dbReference type="SUPFAM" id="SSF51735">
    <property type="entry name" value="NAD(P)-binding Rossmann-fold domains"/>
    <property type="match status" value="1"/>
</dbReference>
<gene>
    <name evidence="2" type="ORF">LX83_002106</name>
</gene>
<evidence type="ECO:0000313" key="2">
    <source>
        <dbReference type="EMBL" id="MCP2165257.1"/>
    </source>
</evidence>
<evidence type="ECO:0000313" key="3">
    <source>
        <dbReference type="Proteomes" id="UP001206128"/>
    </source>
</evidence>
<evidence type="ECO:0000256" key="1">
    <source>
        <dbReference type="ARBA" id="ARBA00023002"/>
    </source>
</evidence>
<dbReference type="RefSeq" id="WP_253769843.1">
    <property type="nucleotide sequence ID" value="NZ_JAMTCK010000004.1"/>
</dbReference>
<sequence>MTKWTEAALPDQSGRTVLITGANSGLGLRSAMVLASKGARVLLACRSAERGRRAVERVGAGGGRAEFVQLDLADLASVRSAAAEVRDRTGDALDVLINNAGVMAPPLGRTKDGFETQFGVNHLGHAALTWLLMPALRNSATGAARVVAVSSQAHRFGRLDLADPNFETRRYRGWQAYGQSKLANLLFTRELDRRARAAGLSLVSVAAHPGFAASELAPSMGRNHRSGLLEQASRVISSLVAQPVRQGALPQLYAATAPGVRGGEYYGPDGFGEVRGYPKRVAMSSAATDDHAAARLWELTADLTGVTPDPA</sequence>
<dbReference type="GO" id="GO:0016491">
    <property type="term" value="F:oxidoreductase activity"/>
    <property type="evidence" value="ECO:0007669"/>
    <property type="project" value="UniProtKB-KW"/>
</dbReference>
<dbReference type="Pfam" id="PF00106">
    <property type="entry name" value="adh_short"/>
    <property type="match status" value="1"/>
</dbReference>
<dbReference type="Gene3D" id="3.40.50.720">
    <property type="entry name" value="NAD(P)-binding Rossmann-like Domain"/>
    <property type="match status" value="1"/>
</dbReference>
<keyword evidence="1" id="KW-0560">Oxidoreductase</keyword>
<protein>
    <submittedName>
        <fullName evidence="2">Protochlorophyllide reductase</fullName>
    </submittedName>
</protein>
<keyword evidence="3" id="KW-1185">Reference proteome</keyword>
<dbReference type="InterPro" id="IPR002347">
    <property type="entry name" value="SDR_fam"/>
</dbReference>
<dbReference type="CDD" id="cd05327">
    <property type="entry name" value="retinol-DH_like_SDR_c_like"/>
    <property type="match status" value="1"/>
</dbReference>
<dbReference type="PANTHER" id="PTHR43157:SF31">
    <property type="entry name" value="PHOSPHATIDYLINOSITOL-GLYCAN BIOSYNTHESIS CLASS F PROTEIN"/>
    <property type="match status" value="1"/>
</dbReference>
<organism evidence="2 3">
    <name type="scientific">Goodfellowiella coeruleoviolacea</name>
    <dbReference type="NCBI Taxonomy" id="334858"/>
    <lineage>
        <taxon>Bacteria</taxon>
        <taxon>Bacillati</taxon>
        <taxon>Actinomycetota</taxon>
        <taxon>Actinomycetes</taxon>
        <taxon>Pseudonocardiales</taxon>
        <taxon>Pseudonocardiaceae</taxon>
        <taxon>Goodfellowiella</taxon>
    </lineage>
</organism>
<accession>A0AAE3GBI5</accession>
<dbReference type="InterPro" id="IPR036291">
    <property type="entry name" value="NAD(P)-bd_dom_sf"/>
</dbReference>
<name>A0AAE3GBI5_9PSEU</name>
<dbReference type="PANTHER" id="PTHR43157">
    <property type="entry name" value="PHOSPHATIDYLINOSITOL-GLYCAN BIOSYNTHESIS CLASS F PROTEIN-RELATED"/>
    <property type="match status" value="1"/>
</dbReference>
<dbReference type="PRINTS" id="PR00081">
    <property type="entry name" value="GDHRDH"/>
</dbReference>
<dbReference type="AlphaFoldDB" id="A0AAE3GBI5"/>
<dbReference type="NCBIfam" id="NF004846">
    <property type="entry name" value="PRK06197.1"/>
    <property type="match status" value="1"/>
</dbReference>
<dbReference type="EMBL" id="JAMTCK010000004">
    <property type="protein sequence ID" value="MCP2165257.1"/>
    <property type="molecule type" value="Genomic_DNA"/>
</dbReference>
<proteinExistence type="predicted"/>
<reference evidence="2" key="1">
    <citation type="submission" date="2022-06" db="EMBL/GenBank/DDBJ databases">
        <title>Genomic Encyclopedia of Archaeal and Bacterial Type Strains, Phase II (KMG-II): from individual species to whole genera.</title>
        <authorList>
            <person name="Goeker M."/>
        </authorList>
    </citation>
    <scope>NUCLEOTIDE SEQUENCE</scope>
    <source>
        <strain evidence="2">DSM 43935</strain>
    </source>
</reference>
<dbReference type="Proteomes" id="UP001206128">
    <property type="component" value="Unassembled WGS sequence"/>
</dbReference>
<comment type="caution">
    <text evidence="2">The sequence shown here is derived from an EMBL/GenBank/DDBJ whole genome shotgun (WGS) entry which is preliminary data.</text>
</comment>